<dbReference type="InterPro" id="IPR001138">
    <property type="entry name" value="Zn2Cys6_DnaBD"/>
</dbReference>
<dbReference type="PANTHER" id="PTHR37534">
    <property type="entry name" value="TRANSCRIPTIONAL ACTIVATOR PROTEIN UGA3"/>
    <property type="match status" value="1"/>
</dbReference>
<dbReference type="VEuPathDB" id="FungiDB:NECHADRAFT_79861"/>
<evidence type="ECO:0000259" key="3">
    <source>
        <dbReference type="PROSITE" id="PS50048"/>
    </source>
</evidence>
<dbReference type="InterPro" id="IPR036864">
    <property type="entry name" value="Zn2-C6_fun-type_DNA-bd_sf"/>
</dbReference>
<protein>
    <recommendedName>
        <fullName evidence="3">Zn(2)-C6 fungal-type domain-containing protein</fullName>
    </recommendedName>
</protein>
<dbReference type="PROSITE" id="PS50048">
    <property type="entry name" value="ZN2_CY6_FUNGAL_2"/>
    <property type="match status" value="1"/>
</dbReference>
<dbReference type="HOGENOM" id="CLU_018449_0_0_1"/>
<dbReference type="CDD" id="cd00067">
    <property type="entry name" value="GAL4"/>
    <property type="match status" value="1"/>
</dbReference>
<dbReference type="Proteomes" id="UP000005206">
    <property type="component" value="Chromosome 5"/>
</dbReference>
<evidence type="ECO:0000256" key="2">
    <source>
        <dbReference type="SAM" id="MobiDB-lite"/>
    </source>
</evidence>
<name>C7Z0E2_FUSV7</name>
<feature type="region of interest" description="Disordered" evidence="2">
    <location>
        <begin position="1"/>
        <end position="21"/>
    </location>
</feature>
<dbReference type="GO" id="GO:0008270">
    <property type="term" value="F:zinc ion binding"/>
    <property type="evidence" value="ECO:0007669"/>
    <property type="project" value="InterPro"/>
</dbReference>
<dbReference type="SMART" id="SM00066">
    <property type="entry name" value="GAL4"/>
    <property type="match status" value="1"/>
</dbReference>
<dbReference type="KEGG" id="nhe:NECHADRAFT_79861"/>
<keyword evidence="1" id="KW-0539">Nucleus</keyword>
<dbReference type="PROSITE" id="PS00463">
    <property type="entry name" value="ZN2_CY6_FUNGAL_1"/>
    <property type="match status" value="1"/>
</dbReference>
<dbReference type="GO" id="GO:0000981">
    <property type="term" value="F:DNA-binding transcription factor activity, RNA polymerase II-specific"/>
    <property type="evidence" value="ECO:0007669"/>
    <property type="project" value="InterPro"/>
</dbReference>
<dbReference type="InParanoid" id="C7Z0E2"/>
<dbReference type="OrthoDB" id="4356994at2759"/>
<organism evidence="4 5">
    <name type="scientific">Fusarium vanettenii (strain ATCC MYA-4622 / CBS 123669 / FGSC 9596 / NRRL 45880 / 77-13-4)</name>
    <name type="common">Fusarium solani subsp. pisi</name>
    <dbReference type="NCBI Taxonomy" id="660122"/>
    <lineage>
        <taxon>Eukaryota</taxon>
        <taxon>Fungi</taxon>
        <taxon>Dikarya</taxon>
        <taxon>Ascomycota</taxon>
        <taxon>Pezizomycotina</taxon>
        <taxon>Sordariomycetes</taxon>
        <taxon>Hypocreomycetidae</taxon>
        <taxon>Hypocreales</taxon>
        <taxon>Nectriaceae</taxon>
        <taxon>Fusarium</taxon>
        <taxon>Fusarium solani species complex</taxon>
        <taxon>Fusarium vanettenii</taxon>
    </lineage>
</organism>
<dbReference type="Gene3D" id="4.10.240.10">
    <property type="entry name" value="Zn(2)-C6 fungal-type DNA-binding domain"/>
    <property type="match status" value="1"/>
</dbReference>
<dbReference type="SUPFAM" id="SSF57701">
    <property type="entry name" value="Zn2/Cys6 DNA-binding domain"/>
    <property type="match status" value="1"/>
</dbReference>
<feature type="domain" description="Zn(2)-C6 fungal-type" evidence="3">
    <location>
        <begin position="25"/>
        <end position="54"/>
    </location>
</feature>
<dbReference type="AlphaFoldDB" id="C7Z0E2"/>
<dbReference type="eggNOG" id="ENOG502TDWK">
    <property type="taxonomic scope" value="Eukaryota"/>
</dbReference>
<dbReference type="PANTHER" id="PTHR37534:SF46">
    <property type="entry name" value="ZN(II)2CYS6 TRANSCRIPTION FACTOR (EUROFUNG)"/>
    <property type="match status" value="1"/>
</dbReference>
<evidence type="ECO:0000256" key="1">
    <source>
        <dbReference type="ARBA" id="ARBA00023242"/>
    </source>
</evidence>
<evidence type="ECO:0000313" key="4">
    <source>
        <dbReference type="EMBL" id="EEU42367.1"/>
    </source>
</evidence>
<proteinExistence type="predicted"/>
<reference evidence="4 5" key="1">
    <citation type="journal article" date="2009" name="PLoS Genet.">
        <title>The genome of Nectria haematococca: contribution of supernumerary chromosomes to gene expansion.</title>
        <authorList>
            <person name="Coleman J.J."/>
            <person name="Rounsley S.D."/>
            <person name="Rodriguez-Carres M."/>
            <person name="Kuo A."/>
            <person name="Wasmann C.C."/>
            <person name="Grimwood J."/>
            <person name="Schmutz J."/>
            <person name="Taga M."/>
            <person name="White G.J."/>
            <person name="Zhou S."/>
            <person name="Schwartz D.C."/>
            <person name="Freitag M."/>
            <person name="Ma L.J."/>
            <person name="Danchin E.G."/>
            <person name="Henrissat B."/>
            <person name="Coutinho P.M."/>
            <person name="Nelson D.R."/>
            <person name="Straney D."/>
            <person name="Napoli C.A."/>
            <person name="Barker B.M."/>
            <person name="Gribskov M."/>
            <person name="Rep M."/>
            <person name="Kroken S."/>
            <person name="Molnar I."/>
            <person name="Rensing C."/>
            <person name="Kennell J.C."/>
            <person name="Zamora J."/>
            <person name="Farman M.L."/>
            <person name="Selker E.U."/>
            <person name="Salamov A."/>
            <person name="Shapiro H."/>
            <person name="Pangilinan J."/>
            <person name="Lindquist E."/>
            <person name="Lamers C."/>
            <person name="Grigoriev I.V."/>
            <person name="Geiser D.M."/>
            <person name="Covert S.F."/>
            <person name="Temporini E."/>
            <person name="Vanetten H.D."/>
        </authorList>
    </citation>
    <scope>NUCLEOTIDE SEQUENCE [LARGE SCALE GENOMIC DNA]</scope>
    <source>
        <strain evidence="5">ATCC MYA-4622 / CBS 123669 / FGSC 9596 / NRRL 45880 / 77-13-4</strain>
    </source>
</reference>
<gene>
    <name evidence="4" type="ORF">NECHADRAFT_79861</name>
</gene>
<evidence type="ECO:0000313" key="5">
    <source>
        <dbReference type="Proteomes" id="UP000005206"/>
    </source>
</evidence>
<sequence length="584" mass="66088">MPLHDSAQIAKAGKRRSKGGRSRLGCLTCRAKHVKCDERLPVCRRCERLRLDCSPHWTQDHGTRSSLRILPPQTLQPKRRIVAHELGPALQDNHIQRSDDDLQWTIFDELSGDTVSTLFLGNTDSVSGTMPQWEHPETPAQTTATFLRGEEAMSCIATQSSSQPLPTINRLALPSTELLVHGGPDGLILGHEEFGALRHYQDEFCKVHTSKTLAWSFPVLLLEKASHSSLTIRCAVAVSLQDLDMRRRANGFPPSGATEVMHQPARTVDHIEALATFYFQYVYLTHRPTINKAELLNLSGAVVRYLQASSIVEALTRPASASATAMSPSLRSFLSRLLLWVYREDVYATGYGCSGKVARYFSERPKLIRRMGVISRPMYQLNWGTRYPTEQRLDDVFCAQHLDMLVRLIELESEITEFGWSTMGSDSTRTSTANSPHIEEKMSRIELDFSATFQMITMPDDNYPTSVSSLVQGVAVFVTIYYAWKLTYHRIAGMPEDKIQDVLSLLMQAVQHTIPKIQLKDLQRALLVAVMETRNPIHKEWIMSKLEPRWKAILSSTLDRDTRRGRRTTIWTLHECASDINGNW</sequence>
<keyword evidence="5" id="KW-1185">Reference proteome</keyword>
<dbReference type="OMA" id="IHADWIS"/>
<dbReference type="GeneID" id="9667252"/>
<dbReference type="EMBL" id="GG698905">
    <property type="protein sequence ID" value="EEU42367.1"/>
    <property type="molecule type" value="Genomic_DNA"/>
</dbReference>
<dbReference type="RefSeq" id="XP_003048080.1">
    <property type="nucleotide sequence ID" value="XM_003048034.1"/>
</dbReference>
<dbReference type="Pfam" id="PF00172">
    <property type="entry name" value="Zn_clus"/>
    <property type="match status" value="1"/>
</dbReference>
<feature type="compositionally biased region" description="Basic residues" evidence="2">
    <location>
        <begin position="12"/>
        <end position="21"/>
    </location>
</feature>
<accession>C7Z0E2</accession>